<comment type="caution">
    <text evidence="13">The sequence shown here is derived from an EMBL/GenBank/DDBJ whole genome shotgun (WGS) entry which is preliminary data.</text>
</comment>
<comment type="subcellular location">
    <subcellularLocation>
        <location evidence="1">Cytoplasm</location>
        <location evidence="1">Cytoskeleton</location>
        <location evidence="1">Cilium basal body</location>
    </subcellularLocation>
</comment>
<organism evidence="13 14">
    <name type="scientific">Plutella xylostella</name>
    <name type="common">Diamondback moth</name>
    <name type="synonym">Plutella maculipennis</name>
    <dbReference type="NCBI Taxonomy" id="51655"/>
    <lineage>
        <taxon>Eukaryota</taxon>
        <taxon>Metazoa</taxon>
        <taxon>Ecdysozoa</taxon>
        <taxon>Arthropoda</taxon>
        <taxon>Hexapoda</taxon>
        <taxon>Insecta</taxon>
        <taxon>Pterygota</taxon>
        <taxon>Neoptera</taxon>
        <taxon>Endopterygota</taxon>
        <taxon>Lepidoptera</taxon>
        <taxon>Glossata</taxon>
        <taxon>Ditrysia</taxon>
        <taxon>Yponomeutoidea</taxon>
        <taxon>Plutellidae</taxon>
        <taxon>Plutella</taxon>
    </lineage>
</organism>
<keyword evidence="10" id="KW-0505">Motor protein</keyword>
<accession>A0ABQ7QM11</accession>
<evidence type="ECO:0000256" key="12">
    <source>
        <dbReference type="ARBA" id="ARBA00023273"/>
    </source>
</evidence>
<keyword evidence="9" id="KW-0969">Cilium</keyword>
<dbReference type="PANTHER" id="PTHR13236">
    <property type="entry name" value="DYNEIN 2 LIGHT INTERMEDIATE CHAIN, ISOFORM 2"/>
    <property type="match status" value="1"/>
</dbReference>
<proteinExistence type="inferred from homology"/>
<evidence type="ECO:0000256" key="8">
    <source>
        <dbReference type="ARBA" id="ARBA00023017"/>
    </source>
</evidence>
<evidence type="ECO:0000256" key="1">
    <source>
        <dbReference type="ARBA" id="ARBA00004120"/>
    </source>
</evidence>
<keyword evidence="11" id="KW-0206">Cytoskeleton</keyword>
<evidence type="ECO:0000256" key="5">
    <source>
        <dbReference type="ARBA" id="ARBA00022490"/>
    </source>
</evidence>
<name>A0ABQ7QM11_PLUXY</name>
<keyword evidence="12" id="KW-0966">Cell projection</keyword>
<gene>
    <name evidence="13" type="ORF">JYU34_008869</name>
</gene>
<evidence type="ECO:0000256" key="11">
    <source>
        <dbReference type="ARBA" id="ARBA00023212"/>
    </source>
</evidence>
<dbReference type="SUPFAM" id="SSF52540">
    <property type="entry name" value="P-loop containing nucleoside triphosphate hydrolases"/>
    <property type="match status" value="1"/>
</dbReference>
<dbReference type="Proteomes" id="UP000823941">
    <property type="component" value="Chromosome 12"/>
</dbReference>
<comment type="similarity">
    <text evidence="2">Belongs to the dynein light intermediate chain family.</text>
</comment>
<protein>
    <recommendedName>
        <fullName evidence="3">Cytoplasmic dynein 2 light intermediate chain 1</fullName>
    </recommendedName>
</protein>
<evidence type="ECO:0000256" key="7">
    <source>
        <dbReference type="ARBA" id="ARBA00022794"/>
    </source>
</evidence>
<evidence type="ECO:0000256" key="4">
    <source>
        <dbReference type="ARBA" id="ARBA00022473"/>
    </source>
</evidence>
<evidence type="ECO:0000256" key="2">
    <source>
        <dbReference type="ARBA" id="ARBA00006831"/>
    </source>
</evidence>
<evidence type="ECO:0000313" key="14">
    <source>
        <dbReference type="Proteomes" id="UP000823941"/>
    </source>
</evidence>
<dbReference type="InterPro" id="IPR027417">
    <property type="entry name" value="P-loop_NTPase"/>
</dbReference>
<evidence type="ECO:0000256" key="10">
    <source>
        <dbReference type="ARBA" id="ARBA00023175"/>
    </source>
</evidence>
<keyword evidence="14" id="KW-1185">Reference proteome</keyword>
<dbReference type="PRINTS" id="PR00449">
    <property type="entry name" value="RASTRNSFRMNG"/>
</dbReference>
<dbReference type="Gene3D" id="3.40.50.300">
    <property type="entry name" value="P-loop containing nucleotide triphosphate hydrolases"/>
    <property type="match status" value="1"/>
</dbReference>
<dbReference type="EMBL" id="JAHIBW010000012">
    <property type="protein sequence ID" value="KAG7306269.1"/>
    <property type="molecule type" value="Genomic_DNA"/>
</dbReference>
<keyword evidence="7" id="KW-0970">Cilium biogenesis/degradation</keyword>
<evidence type="ECO:0000256" key="3">
    <source>
        <dbReference type="ARBA" id="ARBA00018863"/>
    </source>
</evidence>
<keyword evidence="5" id="KW-0963">Cytoplasm</keyword>
<dbReference type="InterPro" id="IPR040045">
    <property type="entry name" value="DYNC2LI1"/>
</dbReference>
<keyword evidence="6" id="KW-0493">Microtubule</keyword>
<evidence type="ECO:0000256" key="9">
    <source>
        <dbReference type="ARBA" id="ARBA00023069"/>
    </source>
</evidence>
<evidence type="ECO:0000313" key="13">
    <source>
        <dbReference type="EMBL" id="KAG7306269.1"/>
    </source>
</evidence>
<reference evidence="13 14" key="1">
    <citation type="submission" date="2021-06" db="EMBL/GenBank/DDBJ databases">
        <title>A haploid diamondback moth (Plutella xylostella L.) genome assembly resolves 31 chromosomes and identifies a diamide resistance mutation.</title>
        <authorList>
            <person name="Ward C.M."/>
            <person name="Perry K.D."/>
            <person name="Baker G."/>
            <person name="Powis K."/>
            <person name="Heckel D.G."/>
            <person name="Baxter S.W."/>
        </authorList>
    </citation>
    <scope>NUCLEOTIDE SEQUENCE [LARGE SCALE GENOMIC DNA]</scope>
    <source>
        <strain evidence="13 14">LV</strain>
        <tissue evidence="13">Single pupa</tissue>
    </source>
</reference>
<keyword evidence="8" id="KW-0243">Dynein</keyword>
<evidence type="ECO:0000256" key="6">
    <source>
        <dbReference type="ARBA" id="ARBA00022701"/>
    </source>
</evidence>
<sequence length="304" mass="34329">MLSIPDLATQIVDNSIKQSTDINCSTIFVVGNKSVGKSTLLYSFLDKTDNPRETLILEYLFGRKSVQKQGIDKNICHVWEYGGSLNMLKNVLPSVPIRGNYTYCIMLDLSKVKHIWHTLETSVKAFQDSINMNELIKKDPELIIIGGKYDIFKHYDIEIKKVICNSLRSVAVLLKGNLIFFSSKEQPLVRRAKEVFHGIGFGNGFPVREKVSNFNKPIYIPKGLDSWENIGIAPSNMEQIKARHLSMVPSETEIPKVPSTGTVQGSTTTYAEPMLDNLVKLKYNDLRNLSSLDISMNIDFYNES</sequence>
<dbReference type="PANTHER" id="PTHR13236:SF0">
    <property type="entry name" value="CYTOPLASMIC DYNEIN 2 LIGHT INTERMEDIATE CHAIN 1"/>
    <property type="match status" value="1"/>
</dbReference>
<keyword evidence="4" id="KW-0217">Developmental protein</keyword>